<feature type="region of interest" description="Disordered" evidence="1">
    <location>
        <begin position="89"/>
        <end position="121"/>
    </location>
</feature>
<dbReference type="EMBL" id="CM029037">
    <property type="protein sequence ID" value="KAG2656150.1"/>
    <property type="molecule type" value="Genomic_DNA"/>
</dbReference>
<proteinExistence type="predicted"/>
<dbReference type="Proteomes" id="UP000823388">
    <property type="component" value="Chromosome 1K"/>
</dbReference>
<comment type="caution">
    <text evidence="2">The sequence shown here is derived from an EMBL/GenBank/DDBJ whole genome shotgun (WGS) entry which is preliminary data.</text>
</comment>
<evidence type="ECO:0000256" key="1">
    <source>
        <dbReference type="SAM" id="MobiDB-lite"/>
    </source>
</evidence>
<feature type="compositionally biased region" description="Basic residues" evidence="1">
    <location>
        <begin position="42"/>
        <end position="62"/>
    </location>
</feature>
<name>A0A8T0X7T4_PANVG</name>
<keyword evidence="3" id="KW-1185">Reference proteome</keyword>
<organism evidence="2 3">
    <name type="scientific">Panicum virgatum</name>
    <name type="common">Blackwell switchgrass</name>
    <dbReference type="NCBI Taxonomy" id="38727"/>
    <lineage>
        <taxon>Eukaryota</taxon>
        <taxon>Viridiplantae</taxon>
        <taxon>Streptophyta</taxon>
        <taxon>Embryophyta</taxon>
        <taxon>Tracheophyta</taxon>
        <taxon>Spermatophyta</taxon>
        <taxon>Magnoliopsida</taxon>
        <taxon>Liliopsida</taxon>
        <taxon>Poales</taxon>
        <taxon>Poaceae</taxon>
        <taxon>PACMAD clade</taxon>
        <taxon>Panicoideae</taxon>
        <taxon>Panicodae</taxon>
        <taxon>Paniceae</taxon>
        <taxon>Panicinae</taxon>
        <taxon>Panicum</taxon>
        <taxon>Panicum sect. Hiantes</taxon>
    </lineage>
</organism>
<evidence type="ECO:0000313" key="2">
    <source>
        <dbReference type="EMBL" id="KAG2656150.1"/>
    </source>
</evidence>
<reference evidence="2" key="1">
    <citation type="submission" date="2020-05" db="EMBL/GenBank/DDBJ databases">
        <title>WGS assembly of Panicum virgatum.</title>
        <authorList>
            <person name="Lovell J.T."/>
            <person name="Jenkins J."/>
            <person name="Shu S."/>
            <person name="Juenger T.E."/>
            <person name="Schmutz J."/>
        </authorList>
    </citation>
    <scope>NUCLEOTIDE SEQUENCE</scope>
    <source>
        <strain evidence="2">AP13</strain>
    </source>
</reference>
<evidence type="ECO:0000313" key="3">
    <source>
        <dbReference type="Proteomes" id="UP000823388"/>
    </source>
</evidence>
<gene>
    <name evidence="2" type="ORF">PVAP13_1KG063700</name>
</gene>
<sequence length="211" mass="22694">MSTSKQSLNIRKELADLVQWSPFQTRVSSNTVPPFRRDPKERTKHRKKNGVACRKPGRTNKRVGRWDDRSIVSSQNAFSSTSRSICGARLRPDAGGAPRASGPPAVVAARGFPNPEGPSGGVVIPSIPSTPPDLACGGGGQSHQRRLLEAELAARAVPDWRLSVRSALAAWRTAVLLPAGASVHPSGAAWERECGTPVRRLAKANLRRTRS</sequence>
<protein>
    <submittedName>
        <fullName evidence="2">Uncharacterized protein</fullName>
    </submittedName>
</protein>
<feature type="region of interest" description="Disordered" evidence="1">
    <location>
        <begin position="28"/>
        <end position="62"/>
    </location>
</feature>
<dbReference type="AlphaFoldDB" id="A0A8T0X7T4"/>
<accession>A0A8T0X7T4</accession>
<feature type="compositionally biased region" description="Low complexity" evidence="1">
    <location>
        <begin position="93"/>
        <end position="111"/>
    </location>
</feature>